<accession>A0A0N0GND4</accession>
<dbReference type="EMBL" id="LAQT01000009">
    <property type="protein sequence ID" value="KPC52615.1"/>
    <property type="molecule type" value="Genomic_DNA"/>
</dbReference>
<dbReference type="InterPro" id="IPR007048">
    <property type="entry name" value="IraD/Gp25-like"/>
</dbReference>
<dbReference type="Gene3D" id="3.10.450.40">
    <property type="match status" value="1"/>
</dbReference>
<evidence type="ECO:0000313" key="3">
    <source>
        <dbReference type="Proteomes" id="UP000037939"/>
    </source>
</evidence>
<evidence type="ECO:0000259" key="1">
    <source>
        <dbReference type="Pfam" id="PF04965"/>
    </source>
</evidence>
<dbReference type="STRING" id="857265.WG78_12245"/>
<evidence type="ECO:0000313" key="2">
    <source>
        <dbReference type="EMBL" id="KPC52615.1"/>
    </source>
</evidence>
<feature type="domain" description="IraD/Gp25-like" evidence="1">
    <location>
        <begin position="32"/>
        <end position="101"/>
    </location>
</feature>
<keyword evidence="3" id="KW-1185">Reference proteome</keyword>
<dbReference type="SUPFAM" id="SSF160719">
    <property type="entry name" value="gpW/gp25-like"/>
    <property type="match status" value="1"/>
</dbReference>
<dbReference type="InterPro" id="IPR017737">
    <property type="entry name" value="TssE1-like"/>
</dbReference>
<sequence>MAGPALYELLTGHFADGVAIDAVDPNTQTILSVMDSIQRILNARAGSLAHLPEYGLPDLTTLYRELPASAHQLKRTMEATLKLFEPRLLSVEIELQPAVDEAILSYTLVCHLKQAGLVRFGTYFMPEGRVWLNRVHT</sequence>
<organism evidence="2 3">
    <name type="scientific">Amantichitinum ursilacus</name>
    <dbReference type="NCBI Taxonomy" id="857265"/>
    <lineage>
        <taxon>Bacteria</taxon>
        <taxon>Pseudomonadati</taxon>
        <taxon>Pseudomonadota</taxon>
        <taxon>Betaproteobacteria</taxon>
        <taxon>Neisseriales</taxon>
        <taxon>Chitinibacteraceae</taxon>
        <taxon>Amantichitinum</taxon>
    </lineage>
</organism>
<dbReference type="Pfam" id="PF04965">
    <property type="entry name" value="GPW_gp25"/>
    <property type="match status" value="1"/>
</dbReference>
<protein>
    <submittedName>
        <fullName evidence="2">Gene 25-like lysozyme</fullName>
    </submittedName>
</protein>
<reference evidence="2 3" key="1">
    <citation type="submission" date="2015-07" db="EMBL/GenBank/DDBJ databases">
        <title>Draft genome sequence of the Amantichitinum ursilacus IGB-41, a new chitin-degrading bacterium.</title>
        <authorList>
            <person name="Kirstahler P."/>
            <person name="Guenther M."/>
            <person name="Grumaz C."/>
            <person name="Rupp S."/>
            <person name="Zibek S."/>
            <person name="Sohn K."/>
        </authorList>
    </citation>
    <scope>NUCLEOTIDE SEQUENCE [LARGE SCALE GENOMIC DNA]</scope>
    <source>
        <strain evidence="2 3">IGB-41</strain>
    </source>
</reference>
<dbReference type="NCBIfam" id="TIGR03357">
    <property type="entry name" value="VI_zyme"/>
    <property type="match status" value="1"/>
</dbReference>
<name>A0A0N0GND4_9NEIS</name>
<comment type="caution">
    <text evidence="2">The sequence shown here is derived from an EMBL/GenBank/DDBJ whole genome shotgun (WGS) entry which is preliminary data.</text>
</comment>
<dbReference type="AlphaFoldDB" id="A0A0N0GND4"/>
<dbReference type="Proteomes" id="UP000037939">
    <property type="component" value="Unassembled WGS sequence"/>
</dbReference>
<gene>
    <name evidence="2" type="ORF">WG78_12245</name>
</gene>
<proteinExistence type="predicted"/>
<dbReference type="RefSeq" id="WP_201782423.1">
    <property type="nucleotide sequence ID" value="NZ_LAQT01000009.1"/>
</dbReference>